<gene>
    <name evidence="2" type="ORF">NEZAVI_LOCUS7842</name>
</gene>
<name>A0A9P0H9V9_NEZVI</name>
<proteinExistence type="predicted"/>
<reference evidence="2" key="1">
    <citation type="submission" date="2022-01" db="EMBL/GenBank/DDBJ databases">
        <authorList>
            <person name="King R."/>
        </authorList>
    </citation>
    <scope>NUCLEOTIDE SEQUENCE</scope>
</reference>
<organism evidence="2 3">
    <name type="scientific">Nezara viridula</name>
    <name type="common">Southern green stink bug</name>
    <name type="synonym">Cimex viridulus</name>
    <dbReference type="NCBI Taxonomy" id="85310"/>
    <lineage>
        <taxon>Eukaryota</taxon>
        <taxon>Metazoa</taxon>
        <taxon>Ecdysozoa</taxon>
        <taxon>Arthropoda</taxon>
        <taxon>Hexapoda</taxon>
        <taxon>Insecta</taxon>
        <taxon>Pterygota</taxon>
        <taxon>Neoptera</taxon>
        <taxon>Paraneoptera</taxon>
        <taxon>Hemiptera</taxon>
        <taxon>Heteroptera</taxon>
        <taxon>Panheteroptera</taxon>
        <taxon>Pentatomomorpha</taxon>
        <taxon>Pentatomoidea</taxon>
        <taxon>Pentatomidae</taxon>
        <taxon>Pentatominae</taxon>
        <taxon>Nezara</taxon>
    </lineage>
</organism>
<dbReference type="AlphaFoldDB" id="A0A9P0H9V9"/>
<accession>A0A9P0H9V9</accession>
<dbReference type="Proteomes" id="UP001152798">
    <property type="component" value="Chromosome 4"/>
</dbReference>
<feature type="region of interest" description="Disordered" evidence="1">
    <location>
        <begin position="40"/>
        <end position="65"/>
    </location>
</feature>
<evidence type="ECO:0000313" key="3">
    <source>
        <dbReference type="Proteomes" id="UP001152798"/>
    </source>
</evidence>
<keyword evidence="3" id="KW-1185">Reference proteome</keyword>
<evidence type="ECO:0000256" key="1">
    <source>
        <dbReference type="SAM" id="MobiDB-lite"/>
    </source>
</evidence>
<evidence type="ECO:0000313" key="2">
    <source>
        <dbReference type="EMBL" id="CAH1398129.1"/>
    </source>
</evidence>
<protein>
    <submittedName>
        <fullName evidence="2">Uncharacterized protein</fullName>
    </submittedName>
</protein>
<dbReference type="EMBL" id="OV725080">
    <property type="protein sequence ID" value="CAH1398129.1"/>
    <property type="molecule type" value="Genomic_DNA"/>
</dbReference>
<sequence>MSTTRGICRFARNCIPHYSDILMAFPRRSILIRKMTDLARKDKEQAGSGDSPCPGCPSDTEGGSTQPKVSLLTFCANSVQSPSAFHR</sequence>